<protein>
    <submittedName>
        <fullName evidence="1">Uncharacterized protein</fullName>
    </submittedName>
</protein>
<dbReference type="EMBL" id="GEZM01033187">
    <property type="protein sequence ID" value="JAV84370.1"/>
    <property type="molecule type" value="Transcribed_RNA"/>
</dbReference>
<dbReference type="EMBL" id="GEZM01033190">
    <property type="protein sequence ID" value="JAV84365.1"/>
    <property type="molecule type" value="Transcribed_RNA"/>
</dbReference>
<name>A0A1Y1MJ51_PHOPY</name>
<reference evidence="1" key="1">
    <citation type="journal article" date="2016" name="Sci. Rep.">
        <title>Molecular characterization of firefly nuptial gifts: a multi-omics approach sheds light on postcopulatory sexual selection.</title>
        <authorList>
            <person name="Al-Wathiqui N."/>
            <person name="Fallon T.R."/>
            <person name="South A."/>
            <person name="Weng J.K."/>
            <person name="Lewis S.M."/>
        </authorList>
    </citation>
    <scope>NUCLEOTIDE SEQUENCE</scope>
</reference>
<dbReference type="AlphaFoldDB" id="A0A1Y1MJ51"/>
<dbReference type="EMBL" id="GEZM01033189">
    <property type="protein sequence ID" value="JAV84367.1"/>
    <property type="molecule type" value="Transcribed_RNA"/>
</dbReference>
<dbReference type="EMBL" id="GEZM01033191">
    <property type="protein sequence ID" value="JAV84363.1"/>
    <property type="molecule type" value="Transcribed_RNA"/>
</dbReference>
<evidence type="ECO:0000313" key="1">
    <source>
        <dbReference type="EMBL" id="JAV84365.1"/>
    </source>
</evidence>
<dbReference type="EMBL" id="GEZM01033192">
    <property type="protein sequence ID" value="JAV84361.1"/>
    <property type="molecule type" value="Transcribed_RNA"/>
</dbReference>
<sequence>MLSSFHHVICNITTSIPHWCLPRYRQGINSNIIDCWESRWIWSVANLDFNNGGVLTQIVLGRNPVWTTVKSTTVSNCKNGVAIFDLNMIVSSRLDGLSFSHPGDSWLGIASEWNLNNNIFTFIKERSVTEAWWYIQFRCGHNNKFRACRFDATFIYRPTHVFIGVFAKYIVYHKALYFTFAINMITSAITDFSSSLVPSNCWFGHTGNCALEFRVMVLNTVRVLKRFDYFWWRCCEWIHYFDGRRRSRWRRNTGNILSEYPKLVLAAFDQVWNTNLRRRTERGVDTLPGVAIYLSFLYPVAFDSGTTV</sequence>
<organism evidence="1">
    <name type="scientific">Photinus pyralis</name>
    <name type="common">Common eastern firefly</name>
    <name type="synonym">Lampyris pyralis</name>
    <dbReference type="NCBI Taxonomy" id="7054"/>
    <lineage>
        <taxon>Eukaryota</taxon>
        <taxon>Metazoa</taxon>
        <taxon>Ecdysozoa</taxon>
        <taxon>Arthropoda</taxon>
        <taxon>Hexapoda</taxon>
        <taxon>Insecta</taxon>
        <taxon>Pterygota</taxon>
        <taxon>Neoptera</taxon>
        <taxon>Endopterygota</taxon>
        <taxon>Coleoptera</taxon>
        <taxon>Polyphaga</taxon>
        <taxon>Elateriformia</taxon>
        <taxon>Elateroidea</taxon>
        <taxon>Lampyridae</taxon>
        <taxon>Lampyrinae</taxon>
        <taxon>Photinus</taxon>
    </lineage>
</organism>
<accession>A0A1Y1MJ51</accession>
<proteinExistence type="predicted"/>